<organism evidence="4 5">
    <name type="scientific">Nitrosomonas supralitoralis</name>
    <dbReference type="NCBI Taxonomy" id="2116706"/>
    <lineage>
        <taxon>Bacteria</taxon>
        <taxon>Pseudomonadati</taxon>
        <taxon>Pseudomonadota</taxon>
        <taxon>Betaproteobacteria</taxon>
        <taxon>Nitrosomonadales</taxon>
        <taxon>Nitrosomonadaceae</taxon>
        <taxon>Nitrosomonas</taxon>
    </lineage>
</organism>
<evidence type="ECO:0000259" key="3">
    <source>
        <dbReference type="Pfam" id="PF23357"/>
    </source>
</evidence>
<keyword evidence="5" id="KW-1185">Reference proteome</keyword>
<dbReference type="Pfam" id="PF09822">
    <property type="entry name" value="ABC_transp_aux"/>
    <property type="match status" value="1"/>
</dbReference>
<dbReference type="EMBL" id="PXXU01000056">
    <property type="protein sequence ID" value="PSJ16338.1"/>
    <property type="molecule type" value="Genomic_DNA"/>
</dbReference>
<evidence type="ECO:0000256" key="1">
    <source>
        <dbReference type="SAM" id="Phobius"/>
    </source>
</evidence>
<keyword evidence="1" id="KW-0472">Membrane</keyword>
<evidence type="ECO:0000259" key="2">
    <source>
        <dbReference type="Pfam" id="PF09822"/>
    </source>
</evidence>
<name>A0A2P7NSC9_9PROT</name>
<keyword evidence="1" id="KW-1133">Transmembrane helix</keyword>
<dbReference type="SUPFAM" id="SSF52317">
    <property type="entry name" value="Class I glutamine amidotransferase-like"/>
    <property type="match status" value="1"/>
</dbReference>
<dbReference type="InterPro" id="IPR055396">
    <property type="entry name" value="DUF7088"/>
</dbReference>
<feature type="transmembrane region" description="Helical" evidence="1">
    <location>
        <begin position="12"/>
        <end position="33"/>
    </location>
</feature>
<feature type="domain" description="DUF7088" evidence="3">
    <location>
        <begin position="43"/>
        <end position="117"/>
    </location>
</feature>
<evidence type="ECO:0000313" key="5">
    <source>
        <dbReference type="Proteomes" id="UP000241912"/>
    </source>
</evidence>
<dbReference type="Pfam" id="PF23357">
    <property type="entry name" value="DUF7088"/>
    <property type="match status" value="1"/>
</dbReference>
<reference evidence="4 5" key="1">
    <citation type="submission" date="2018-03" db="EMBL/GenBank/DDBJ databases">
        <title>Draft genome of Nitrosomonas supralitoralis APG5.</title>
        <authorList>
            <person name="Urakawa H."/>
            <person name="Lopez J.V."/>
        </authorList>
    </citation>
    <scope>NUCLEOTIDE SEQUENCE [LARGE SCALE GENOMIC DNA]</scope>
    <source>
        <strain evidence="4 5">APG5</strain>
    </source>
</reference>
<keyword evidence="1" id="KW-0812">Transmembrane</keyword>
<evidence type="ECO:0000313" key="4">
    <source>
        <dbReference type="EMBL" id="PSJ16338.1"/>
    </source>
</evidence>
<dbReference type="OrthoDB" id="8530910at2"/>
<dbReference type="Proteomes" id="UP000241912">
    <property type="component" value="Unassembled WGS sequence"/>
</dbReference>
<gene>
    <name evidence="4" type="ORF">C7H79_14080</name>
</gene>
<protein>
    <submittedName>
        <fullName evidence="4">ABC transporter</fullName>
    </submittedName>
</protein>
<sequence>MLNKELRRHYRIQNGVFIILILLLVIVLGFFAAQYRFQWDVSQNGRNSLSETSIEIVRKLQGPVLVTAYATEQHAQLGDIRKIIADFVALYQRINPDLSLTFIDPVEQPVLTQQADVKVNGELVIKYNQRTEHLTNINEQAFSNALMRLARAEDKLIMALSGHGERKLEGDANYDLGEFGKYLRTNGFNSQTLNLAIEQDVPINANVLLIASPQTDLFPGEVDKVLNYIDRGGNLLWLVDQESLRGLLPLTEKLRLTLTPGVVIDPQAEQLKAPITFSLGAIYGRHAITNNFNYITVFPYARQITINENEDWRSVALVEVAQQGWIETGDLNGNITFDQATDVPGPVSIAVALTRNIRDREQRIVVVGSGHFLANTYLGNGSNLDFGINLVNWLTGDEELIVIQPRATMDDSLMLSESELAMIAVGFLVLLPAFFLVTGLVIRWRRRRIVK</sequence>
<accession>A0A2P7NSC9</accession>
<proteinExistence type="predicted"/>
<dbReference type="InterPro" id="IPR029062">
    <property type="entry name" value="Class_I_gatase-like"/>
</dbReference>
<dbReference type="AlphaFoldDB" id="A0A2P7NSC9"/>
<feature type="domain" description="ABC-type uncharacterised transport system" evidence="2">
    <location>
        <begin position="157"/>
        <end position="381"/>
    </location>
</feature>
<feature type="transmembrane region" description="Helical" evidence="1">
    <location>
        <begin position="420"/>
        <end position="442"/>
    </location>
</feature>
<dbReference type="InterPro" id="IPR019196">
    <property type="entry name" value="ABC_transp_unknown"/>
</dbReference>
<comment type="caution">
    <text evidence="4">The sequence shown here is derived from an EMBL/GenBank/DDBJ whole genome shotgun (WGS) entry which is preliminary data.</text>
</comment>